<evidence type="ECO:0000256" key="5">
    <source>
        <dbReference type="ARBA" id="ARBA00016138"/>
    </source>
</evidence>
<dbReference type="GO" id="GO:0004739">
    <property type="term" value="F:pyruvate dehydrogenase (acetyl-transferring) activity"/>
    <property type="evidence" value="ECO:0007669"/>
    <property type="project" value="UniProtKB-UniRule"/>
</dbReference>
<dbReference type="SMART" id="SM00861">
    <property type="entry name" value="Transket_pyr"/>
    <property type="match status" value="1"/>
</dbReference>
<evidence type="ECO:0000256" key="12">
    <source>
        <dbReference type="SAM" id="MobiDB-lite"/>
    </source>
</evidence>
<comment type="catalytic activity">
    <reaction evidence="11">
        <text>N(6)-[(R)-lipoyl]-L-lysyl-[protein] + pyruvate + H(+) = N(6)-[(R)-S(8)-acetyldihydrolipoyl]-L-lysyl-[protein] + CO2</text>
        <dbReference type="Rhea" id="RHEA:19189"/>
        <dbReference type="Rhea" id="RHEA-COMP:10474"/>
        <dbReference type="Rhea" id="RHEA-COMP:10478"/>
        <dbReference type="ChEBI" id="CHEBI:15361"/>
        <dbReference type="ChEBI" id="CHEBI:15378"/>
        <dbReference type="ChEBI" id="CHEBI:16526"/>
        <dbReference type="ChEBI" id="CHEBI:83099"/>
        <dbReference type="ChEBI" id="CHEBI:83111"/>
        <dbReference type="EC" id="1.2.4.1"/>
    </reaction>
</comment>
<dbReference type="AlphaFoldDB" id="A0A7V8RF83"/>
<keyword evidence="9 11" id="KW-0670">Pyruvate</keyword>
<dbReference type="NCBIfam" id="NF006667">
    <property type="entry name" value="PRK09212.1"/>
    <property type="match status" value="1"/>
</dbReference>
<evidence type="ECO:0000313" key="15">
    <source>
        <dbReference type="Proteomes" id="UP000589292"/>
    </source>
</evidence>
<dbReference type="FunFam" id="3.40.50.920:FF:000001">
    <property type="entry name" value="Pyruvate dehydrogenase E1 beta subunit"/>
    <property type="match status" value="1"/>
</dbReference>
<dbReference type="FunFam" id="3.40.50.970:FF:000001">
    <property type="entry name" value="Pyruvate dehydrogenase E1 beta subunit"/>
    <property type="match status" value="1"/>
</dbReference>
<evidence type="ECO:0000256" key="9">
    <source>
        <dbReference type="ARBA" id="ARBA00023317"/>
    </source>
</evidence>
<evidence type="ECO:0000256" key="7">
    <source>
        <dbReference type="ARBA" id="ARBA00023002"/>
    </source>
</evidence>
<comment type="function">
    <text evidence="10">The pyruvate dehydrogenase complex catalyzes the overall conversion of pyruvate to acetyl-CoA and CO(2). It contains multiple copies of three enzymatic components: pyruvate dehydrogenase (E1), dihydrolipoamide acetyltransferase (E2) and lipoamide dehydrogenase (E3).</text>
</comment>
<keyword evidence="8 11" id="KW-0786">Thiamine pyrophosphate</keyword>
<dbReference type="EC" id="1.2.4.1" evidence="4 11"/>
<gene>
    <name evidence="14" type="ORF">FG486_13495</name>
</gene>
<protein>
    <recommendedName>
        <fullName evidence="5 11">Pyruvate dehydrogenase E1 component subunit beta</fullName>
        <ecNumber evidence="4 11">1.2.4.1</ecNumber>
    </recommendedName>
</protein>
<dbReference type="PROSITE" id="PS00189">
    <property type="entry name" value="LIPOYL"/>
    <property type="match status" value="1"/>
</dbReference>
<dbReference type="InterPro" id="IPR009014">
    <property type="entry name" value="Transketo_C/PFOR_II"/>
</dbReference>
<dbReference type="GO" id="GO:0006086">
    <property type="term" value="P:pyruvate decarboxylation to acetyl-CoA"/>
    <property type="evidence" value="ECO:0007669"/>
    <property type="project" value="InterPro"/>
</dbReference>
<dbReference type="InterPro" id="IPR000089">
    <property type="entry name" value="Biotin_lipoyl"/>
</dbReference>
<dbReference type="Gene3D" id="3.40.50.920">
    <property type="match status" value="1"/>
</dbReference>
<dbReference type="InterPro" id="IPR011053">
    <property type="entry name" value="Single_hybrid_motif"/>
</dbReference>
<dbReference type="InterPro" id="IPR003016">
    <property type="entry name" value="2-oxoA_DH_lipoyl-BS"/>
</dbReference>
<keyword evidence="6" id="KW-0450">Lipoyl</keyword>
<dbReference type="InterPro" id="IPR029061">
    <property type="entry name" value="THDP-binding"/>
</dbReference>
<proteinExistence type="predicted"/>
<dbReference type="SUPFAM" id="SSF52922">
    <property type="entry name" value="TK C-terminal domain-like"/>
    <property type="match status" value="1"/>
</dbReference>
<comment type="subunit">
    <text evidence="3">Heterodimer of an alpha and a beta chain.</text>
</comment>
<evidence type="ECO:0000313" key="14">
    <source>
        <dbReference type="EMBL" id="MBA1375358.1"/>
    </source>
</evidence>
<feature type="region of interest" description="Disordered" evidence="12">
    <location>
        <begin position="86"/>
        <end position="130"/>
    </location>
</feature>
<evidence type="ECO:0000256" key="4">
    <source>
        <dbReference type="ARBA" id="ARBA00012281"/>
    </source>
</evidence>
<dbReference type="InterPro" id="IPR033248">
    <property type="entry name" value="Transketolase_C"/>
</dbReference>
<dbReference type="Proteomes" id="UP000589292">
    <property type="component" value="Unassembled WGS sequence"/>
</dbReference>
<evidence type="ECO:0000259" key="13">
    <source>
        <dbReference type="PROSITE" id="PS50968"/>
    </source>
</evidence>
<evidence type="ECO:0000256" key="3">
    <source>
        <dbReference type="ARBA" id="ARBA00011870"/>
    </source>
</evidence>
<comment type="cofactor">
    <cofactor evidence="2 11">
        <name>thiamine diphosphate</name>
        <dbReference type="ChEBI" id="CHEBI:58937"/>
    </cofactor>
</comment>
<dbReference type="Pfam" id="PF02779">
    <property type="entry name" value="Transket_pyr"/>
    <property type="match status" value="1"/>
</dbReference>
<accession>A0A7V8RF83</accession>
<dbReference type="PANTHER" id="PTHR11624">
    <property type="entry name" value="DEHYDROGENASE RELATED"/>
    <property type="match status" value="1"/>
</dbReference>
<comment type="cofactor">
    <cofactor evidence="1">
        <name>(R)-lipoate</name>
        <dbReference type="ChEBI" id="CHEBI:83088"/>
    </cofactor>
</comment>
<dbReference type="Gene3D" id="3.40.50.970">
    <property type="match status" value="1"/>
</dbReference>
<evidence type="ECO:0000256" key="6">
    <source>
        <dbReference type="ARBA" id="ARBA00022823"/>
    </source>
</evidence>
<keyword evidence="15" id="KW-1185">Reference proteome</keyword>
<comment type="caution">
    <text evidence="14">The sequence shown here is derived from an EMBL/GenBank/DDBJ whole genome shotgun (WGS) entry which is preliminary data.</text>
</comment>
<dbReference type="Pfam" id="PF02780">
    <property type="entry name" value="Transketolase_C"/>
    <property type="match status" value="1"/>
</dbReference>
<dbReference type="RefSeq" id="WP_181267864.1">
    <property type="nucleotide sequence ID" value="NZ_BAAAGB010000001.1"/>
</dbReference>
<evidence type="ECO:0000256" key="1">
    <source>
        <dbReference type="ARBA" id="ARBA00001938"/>
    </source>
</evidence>
<dbReference type="EMBL" id="VDES01000002">
    <property type="protein sequence ID" value="MBA1375358.1"/>
    <property type="molecule type" value="Genomic_DNA"/>
</dbReference>
<keyword evidence="7 11" id="KW-0560">Oxidoreductase</keyword>
<sequence>MAIELKMPALSPTMEEGTLAKWLVKEGDTVSSGDILAEIETDKATMEFEAVDEGTISKILIAEGTDNVKVGAVIALIAGEGEDASAAEAAPAPAPTPAPKPEAKAPTENVQIVPETPKRAEVSDPAIPEGTEMVPTTVREALRDAMAEEMRRDDRVFVMGEEVAEYQGAYKVTQGLLEEFGPRRVIDTPITEYGFAGIGAGAAMGGLRPVIEFMTFNFAMQAIDHIINSAAKTNYMSGGQMRCPVVFRGPNGAASRVGAQHSQNFGPWYANVPGLIVIAPYDSADAKGLLKAAIRTEDPVVFLENELVYGRTFDVPKLEDHVLPIGKARIMREGSDVTIVSYSIGVGVALEAAEKLAAEGIDAEVVDLRTLRPLDTATVLESLKKTNRMVVVEEGWPVCSIASEICAVAMEQGFDDLDAPVLRVTNEDVPLPYAANLEKLALVDSARVIAAVKKVTYKG</sequence>
<evidence type="ECO:0000256" key="8">
    <source>
        <dbReference type="ARBA" id="ARBA00023052"/>
    </source>
</evidence>
<dbReference type="CDD" id="cd06849">
    <property type="entry name" value="lipoyl_domain"/>
    <property type="match status" value="1"/>
</dbReference>
<dbReference type="SUPFAM" id="SSF51230">
    <property type="entry name" value="Single hybrid motif"/>
    <property type="match status" value="1"/>
</dbReference>
<dbReference type="PANTHER" id="PTHR11624:SF96">
    <property type="entry name" value="PYRUVATE DEHYDROGENASE E1 COMPONENT SUBUNIT BETA, MITOCHONDRIAL"/>
    <property type="match status" value="1"/>
</dbReference>
<dbReference type="FunFam" id="2.40.50.100:FF:000010">
    <property type="entry name" value="Acetyltransferase component of pyruvate dehydrogenase complex"/>
    <property type="match status" value="1"/>
</dbReference>
<evidence type="ECO:0000256" key="10">
    <source>
        <dbReference type="ARBA" id="ARBA00025211"/>
    </source>
</evidence>
<dbReference type="SUPFAM" id="SSF52518">
    <property type="entry name" value="Thiamin diphosphate-binding fold (THDP-binding)"/>
    <property type="match status" value="1"/>
</dbReference>
<dbReference type="Gene3D" id="2.40.50.100">
    <property type="match status" value="1"/>
</dbReference>
<evidence type="ECO:0000256" key="2">
    <source>
        <dbReference type="ARBA" id="ARBA00001964"/>
    </source>
</evidence>
<evidence type="ECO:0000256" key="11">
    <source>
        <dbReference type="RuleBase" id="RU364074"/>
    </source>
</evidence>
<dbReference type="PROSITE" id="PS50968">
    <property type="entry name" value="BIOTINYL_LIPOYL"/>
    <property type="match status" value="1"/>
</dbReference>
<dbReference type="InterPro" id="IPR027110">
    <property type="entry name" value="PDHB_mito-type"/>
</dbReference>
<name>A0A7V8RF83_9SPHN</name>
<dbReference type="Pfam" id="PF00364">
    <property type="entry name" value="Biotin_lipoyl"/>
    <property type="match status" value="1"/>
</dbReference>
<dbReference type="NCBIfam" id="NF008854">
    <property type="entry name" value="PRK11892.1"/>
    <property type="match status" value="1"/>
</dbReference>
<comment type="function">
    <text evidence="11">The pyruvate dehydrogenase complex catalyzes the overall conversion of pyruvate to acetyl-CoA and CO2.</text>
</comment>
<feature type="domain" description="Lipoyl-binding" evidence="13">
    <location>
        <begin position="2"/>
        <end position="78"/>
    </location>
</feature>
<dbReference type="InterPro" id="IPR005475">
    <property type="entry name" value="Transketolase-like_Pyr-bd"/>
</dbReference>
<reference evidence="14 15" key="1">
    <citation type="journal article" date="1994" name="Int. J. Syst. Bacteriol.">
        <title>Phylogenetic positions of novel aerobic, bacteriochlorophyll a-containing bacteria and description of Roseococcus thiosulfatophilus gen. nov., sp. nov., Erythromicrobium ramosum gen. nov., sp. nov., and Erythrobacter litoralis sp. nov.</title>
        <authorList>
            <person name="Yurkov V."/>
            <person name="Stackebrandt E."/>
            <person name="Holmes A."/>
            <person name="Fuerst J.A."/>
            <person name="Hugenholtz P."/>
            <person name="Golecki J."/>
            <person name="Gad'on N."/>
            <person name="Gorlenko V.M."/>
            <person name="Kompantseva E.I."/>
            <person name="Drews G."/>
        </authorList>
    </citation>
    <scope>NUCLEOTIDE SEQUENCE [LARGE SCALE GENOMIC DNA]</scope>
    <source>
        <strain evidence="14 15">KR-99</strain>
    </source>
</reference>
<dbReference type="CDD" id="cd07036">
    <property type="entry name" value="TPP_PYR_E1-PDHc-beta_like"/>
    <property type="match status" value="1"/>
</dbReference>
<organism evidence="14 15">
    <name type="scientific">Sphingomonas ursincola</name>
    <dbReference type="NCBI Taxonomy" id="56361"/>
    <lineage>
        <taxon>Bacteria</taxon>
        <taxon>Pseudomonadati</taxon>
        <taxon>Pseudomonadota</taxon>
        <taxon>Alphaproteobacteria</taxon>
        <taxon>Sphingomonadales</taxon>
        <taxon>Sphingomonadaceae</taxon>
        <taxon>Sphingomonas</taxon>
    </lineage>
</organism>